<accession>A0A4Z1DYS8</accession>
<reference evidence="3 4" key="1">
    <citation type="submission" date="2018-11" db="EMBL/GenBank/DDBJ databases">
        <title>Complete genome sequencing of the Actinobacteria Serinibacter sp. K3-2.</title>
        <authorList>
            <person name="Rakitin A.L."/>
            <person name="Beletsky A.V."/>
            <person name="Mardanov A.V."/>
            <person name="Ravin N.V."/>
            <person name="Gromova A.S."/>
            <person name="Filippova S.N."/>
            <person name="Gal'Chenko V.F."/>
        </authorList>
    </citation>
    <scope>NUCLEOTIDE SEQUENCE [LARGE SCALE GENOMIC DNA]</scope>
    <source>
        <strain evidence="3 4">K3-2</strain>
    </source>
</reference>
<dbReference type="EMBL" id="RHPJ01000004">
    <property type="protein sequence ID" value="TGO04150.1"/>
    <property type="molecule type" value="Genomic_DNA"/>
</dbReference>
<dbReference type="SUPFAM" id="SSF51971">
    <property type="entry name" value="Nucleotide-binding domain"/>
    <property type="match status" value="1"/>
</dbReference>
<name>A0A4Z1DYS8_9MICO</name>
<dbReference type="Gene3D" id="3.30.9.10">
    <property type="entry name" value="D-Amino Acid Oxidase, subunit A, domain 2"/>
    <property type="match status" value="1"/>
</dbReference>
<protein>
    <submittedName>
        <fullName evidence="3">D-amino acid dehydrogenase small subunit</fullName>
    </submittedName>
</protein>
<organism evidence="3 4">
    <name type="scientific">Serinibacter arcticus</name>
    <dbReference type="NCBI Taxonomy" id="1655435"/>
    <lineage>
        <taxon>Bacteria</taxon>
        <taxon>Bacillati</taxon>
        <taxon>Actinomycetota</taxon>
        <taxon>Actinomycetes</taxon>
        <taxon>Micrococcales</taxon>
        <taxon>Beutenbergiaceae</taxon>
        <taxon>Serinibacter</taxon>
    </lineage>
</organism>
<dbReference type="InterPro" id="IPR036188">
    <property type="entry name" value="FAD/NAD-bd_sf"/>
</dbReference>
<evidence type="ECO:0000256" key="1">
    <source>
        <dbReference type="ARBA" id="ARBA00023002"/>
    </source>
</evidence>
<evidence type="ECO:0000313" key="3">
    <source>
        <dbReference type="EMBL" id="TGO04150.1"/>
    </source>
</evidence>
<comment type="caution">
    <text evidence="3">The sequence shown here is derived from an EMBL/GenBank/DDBJ whole genome shotgun (WGS) entry which is preliminary data.</text>
</comment>
<gene>
    <name evidence="3" type="ORF">SERN_2741</name>
</gene>
<sequence>MVSRRFPQPRTAIVVGAGIVGLSTAHHLRRAGLDVRVLDAEHVAAGASWGNAGWLTPTLTIPLPDPSILAAGLRALASPSSPVYIPPRADPNLLRFLVGFLRHCTWDAWRRSMAALVPLNARALDAYDALTAHGMTEPTRSDAPFVAAYARESERETLLHELRIIAESGQQAPFDLLDGDGVRALVPAASDRVTAGLALHGTRYIDPPRYLEALADLVRADGVEILEGLRVTSVSGGDPRRPAGVRVVDHEGVPPRGRTARGDHESDHLSADVVVLASGARLGELARTLGVRRVVQAGRGYSFTVPVEHLPAGPFYLPAQRVACTPLRGRLRVAGMMEFRRPGEPLDPRRIAAIRAAAEPMIAGADFTDRREEWVGSRPCTVDGLPLVGPTRSPRVHVAGGHGMWGVTLGPLTGELVAESIVTGVVPALLRPLDPLR</sequence>
<keyword evidence="1" id="KW-0560">Oxidoreductase</keyword>
<evidence type="ECO:0000313" key="4">
    <source>
        <dbReference type="Proteomes" id="UP000297318"/>
    </source>
</evidence>
<dbReference type="Gene3D" id="3.50.50.60">
    <property type="entry name" value="FAD/NAD(P)-binding domain"/>
    <property type="match status" value="2"/>
</dbReference>
<dbReference type="GO" id="GO:0005737">
    <property type="term" value="C:cytoplasm"/>
    <property type="evidence" value="ECO:0007669"/>
    <property type="project" value="TreeGrafter"/>
</dbReference>
<dbReference type="SUPFAM" id="SSF54373">
    <property type="entry name" value="FAD-linked reductases, C-terminal domain"/>
    <property type="match status" value="1"/>
</dbReference>
<evidence type="ECO:0000259" key="2">
    <source>
        <dbReference type="Pfam" id="PF01266"/>
    </source>
</evidence>
<dbReference type="PANTHER" id="PTHR13847:SF289">
    <property type="entry name" value="GLYCINE OXIDASE"/>
    <property type="match status" value="1"/>
</dbReference>
<dbReference type="PANTHER" id="PTHR13847">
    <property type="entry name" value="SARCOSINE DEHYDROGENASE-RELATED"/>
    <property type="match status" value="1"/>
</dbReference>
<dbReference type="AlphaFoldDB" id="A0A4Z1DYS8"/>
<dbReference type="Pfam" id="PF01266">
    <property type="entry name" value="DAO"/>
    <property type="match status" value="1"/>
</dbReference>
<dbReference type="Proteomes" id="UP000297318">
    <property type="component" value="Unassembled WGS sequence"/>
</dbReference>
<feature type="domain" description="FAD dependent oxidoreductase" evidence="2">
    <location>
        <begin position="13"/>
        <end position="419"/>
    </location>
</feature>
<dbReference type="RefSeq" id="WP_135850745.1">
    <property type="nucleotide sequence ID" value="NZ_RHPJ01000004.1"/>
</dbReference>
<dbReference type="InterPro" id="IPR006076">
    <property type="entry name" value="FAD-dep_OxRdtase"/>
</dbReference>
<dbReference type="OrthoDB" id="9806257at2"/>
<dbReference type="GO" id="GO:0016491">
    <property type="term" value="F:oxidoreductase activity"/>
    <property type="evidence" value="ECO:0007669"/>
    <property type="project" value="UniProtKB-KW"/>
</dbReference>
<proteinExistence type="predicted"/>
<keyword evidence="4" id="KW-1185">Reference proteome</keyword>